<sequence length="179" mass="20683">MTNSQIKSLVIDASVVRAAGGENSTNSNSKNCRQCLEIILQNRYYLVMTQEIRQEWRKHQSKYAQTWLKLMVSRKRVKSLNLSIDQALWTQIETFAETDKQRGIMIKDIHLIEAAIATDKRIITLDDKVRLLFAKIAINIDQLKGIIWVNPSKEEENVIIWLENGAPFEINRSLESLIN</sequence>
<dbReference type="eggNOG" id="ENOG5032US8">
    <property type="taxonomic scope" value="Bacteria"/>
</dbReference>
<dbReference type="OrthoDB" id="2990057at2"/>
<keyword evidence="2" id="KW-1185">Reference proteome</keyword>
<organism evidence="1 2">
    <name type="scientific">Rippkaea orientalis (strain PCC 8801 / RF-1)</name>
    <name type="common">Cyanothece sp. (strain PCC 8801)</name>
    <dbReference type="NCBI Taxonomy" id="41431"/>
    <lineage>
        <taxon>Bacteria</taxon>
        <taxon>Bacillati</taxon>
        <taxon>Cyanobacteriota</taxon>
        <taxon>Cyanophyceae</taxon>
        <taxon>Oscillatoriophycideae</taxon>
        <taxon>Chroococcales</taxon>
        <taxon>Aphanothecaceae</taxon>
        <taxon>Rippkaea</taxon>
        <taxon>Rippkaea orientalis</taxon>
    </lineage>
</organism>
<dbReference type="Proteomes" id="UP000008204">
    <property type="component" value="Chromosome"/>
</dbReference>
<dbReference type="HOGENOM" id="CLU_1488135_0_0_3"/>
<evidence type="ECO:0000313" key="2">
    <source>
        <dbReference type="Proteomes" id="UP000008204"/>
    </source>
</evidence>
<proteinExistence type="predicted"/>
<name>B7JWW8_RIPO1</name>
<accession>B7JWW8</accession>
<dbReference type="KEGG" id="cyp:PCC8801_1771"/>
<evidence type="ECO:0000313" key="1">
    <source>
        <dbReference type="EMBL" id="ACK65817.1"/>
    </source>
</evidence>
<gene>
    <name evidence="1" type="ordered locus">PCC8801_1771</name>
</gene>
<dbReference type="EMBL" id="CP001287">
    <property type="protein sequence ID" value="ACK65817.1"/>
    <property type="molecule type" value="Genomic_DNA"/>
</dbReference>
<dbReference type="RefSeq" id="WP_012595090.1">
    <property type="nucleotide sequence ID" value="NC_011726.1"/>
</dbReference>
<dbReference type="AlphaFoldDB" id="B7JWW8"/>
<evidence type="ECO:0008006" key="3">
    <source>
        <dbReference type="Google" id="ProtNLM"/>
    </source>
</evidence>
<protein>
    <recommendedName>
        <fullName evidence="3">PIN domain-containing protein</fullName>
    </recommendedName>
</protein>
<dbReference type="STRING" id="41431.PCC8801_1771"/>
<reference evidence="2" key="1">
    <citation type="journal article" date="2011" name="MBio">
        <title>Novel metabolic attributes of the genus Cyanothece, comprising a group of unicellular nitrogen-fixing Cyanobacteria.</title>
        <authorList>
            <person name="Bandyopadhyay A."/>
            <person name="Elvitigala T."/>
            <person name="Welsh E."/>
            <person name="Stockel J."/>
            <person name="Liberton M."/>
            <person name="Min H."/>
            <person name="Sherman L.A."/>
            <person name="Pakrasi H.B."/>
        </authorList>
    </citation>
    <scope>NUCLEOTIDE SEQUENCE [LARGE SCALE GENOMIC DNA]</scope>
    <source>
        <strain evidence="2">PCC 8801</strain>
    </source>
</reference>